<dbReference type="Proteomes" id="UP000824120">
    <property type="component" value="Chromosome 5"/>
</dbReference>
<name>A0A9J5YZ75_SOLCO</name>
<gene>
    <name evidence="1" type="ORF">H5410_026673</name>
</gene>
<reference evidence="1 2" key="1">
    <citation type="submission" date="2020-09" db="EMBL/GenBank/DDBJ databases">
        <title>De no assembly of potato wild relative species, Solanum commersonii.</title>
        <authorList>
            <person name="Cho K."/>
        </authorList>
    </citation>
    <scope>NUCLEOTIDE SEQUENCE [LARGE SCALE GENOMIC DNA]</scope>
    <source>
        <strain evidence="1">LZ3.2</strain>
        <tissue evidence="1">Leaf</tissue>
    </source>
</reference>
<evidence type="ECO:0000313" key="1">
    <source>
        <dbReference type="EMBL" id="KAG5605181.1"/>
    </source>
</evidence>
<dbReference type="OrthoDB" id="1305991at2759"/>
<proteinExistence type="predicted"/>
<dbReference type="EMBL" id="JACXVP010000005">
    <property type="protein sequence ID" value="KAG5605181.1"/>
    <property type="molecule type" value="Genomic_DNA"/>
</dbReference>
<protein>
    <submittedName>
        <fullName evidence="1">Uncharacterized protein</fullName>
    </submittedName>
</protein>
<comment type="caution">
    <text evidence="1">The sequence shown here is derived from an EMBL/GenBank/DDBJ whole genome shotgun (WGS) entry which is preliminary data.</text>
</comment>
<evidence type="ECO:0000313" key="2">
    <source>
        <dbReference type="Proteomes" id="UP000824120"/>
    </source>
</evidence>
<sequence>MSMKKNINIRTEKRLYQMRKRSERILNDLEEVLIAEVGPNFGFDETDPVDNKLEGKIIGDEYVYCSFDAYSVETDSDDETRRDNRRVFLIKLLKKVVWQLCMIFEGVNDFRNTITKYSLQKGVLLEKLTNEPKKNKVGNTCWEDYDWESKT</sequence>
<dbReference type="AlphaFoldDB" id="A0A9J5YZ75"/>
<organism evidence="1 2">
    <name type="scientific">Solanum commersonii</name>
    <name type="common">Commerson's wild potato</name>
    <name type="synonym">Commerson's nightshade</name>
    <dbReference type="NCBI Taxonomy" id="4109"/>
    <lineage>
        <taxon>Eukaryota</taxon>
        <taxon>Viridiplantae</taxon>
        <taxon>Streptophyta</taxon>
        <taxon>Embryophyta</taxon>
        <taxon>Tracheophyta</taxon>
        <taxon>Spermatophyta</taxon>
        <taxon>Magnoliopsida</taxon>
        <taxon>eudicotyledons</taxon>
        <taxon>Gunneridae</taxon>
        <taxon>Pentapetalae</taxon>
        <taxon>asterids</taxon>
        <taxon>lamiids</taxon>
        <taxon>Solanales</taxon>
        <taxon>Solanaceae</taxon>
        <taxon>Solanoideae</taxon>
        <taxon>Solaneae</taxon>
        <taxon>Solanum</taxon>
    </lineage>
</organism>
<keyword evidence="2" id="KW-1185">Reference proteome</keyword>
<accession>A0A9J5YZ75</accession>